<gene>
    <name evidence="7" type="ORF">GCM10022254_29770</name>
</gene>
<feature type="domain" description="Pyrrolo-quinoline quinone repeat" evidence="6">
    <location>
        <begin position="350"/>
        <end position="500"/>
    </location>
</feature>
<keyword evidence="8" id="KW-1185">Reference proteome</keyword>
<evidence type="ECO:0000256" key="1">
    <source>
        <dbReference type="ARBA" id="ARBA00001931"/>
    </source>
</evidence>
<dbReference type="EMBL" id="BAABAS010000006">
    <property type="protein sequence ID" value="GAA4231734.1"/>
    <property type="molecule type" value="Genomic_DNA"/>
</dbReference>
<evidence type="ECO:0000259" key="5">
    <source>
        <dbReference type="Pfam" id="PF01011"/>
    </source>
</evidence>
<protein>
    <submittedName>
        <fullName evidence="7">PQQ-dependent methanol/ethanol family dehydrogenase</fullName>
    </submittedName>
</protein>
<dbReference type="Pfam" id="PF13360">
    <property type="entry name" value="PQQ_2"/>
    <property type="match status" value="1"/>
</dbReference>
<dbReference type="Gene3D" id="2.140.10.10">
    <property type="entry name" value="Quinoprotein alcohol dehydrogenase-like superfamily"/>
    <property type="match status" value="2"/>
</dbReference>
<keyword evidence="3" id="KW-0560">Oxidoreductase</keyword>
<evidence type="ECO:0000313" key="7">
    <source>
        <dbReference type="EMBL" id="GAA4231734.1"/>
    </source>
</evidence>
<evidence type="ECO:0000256" key="4">
    <source>
        <dbReference type="SAM" id="SignalP"/>
    </source>
</evidence>
<dbReference type="SMART" id="SM00564">
    <property type="entry name" value="PQQ"/>
    <property type="match status" value="7"/>
</dbReference>
<dbReference type="SUPFAM" id="SSF50998">
    <property type="entry name" value="Quinoprotein alcohol dehydrogenase-like"/>
    <property type="match status" value="1"/>
</dbReference>
<dbReference type="InterPro" id="IPR011047">
    <property type="entry name" value="Quinoprotein_ADH-like_sf"/>
</dbReference>
<name>A0ABP8C102_9ACTN</name>
<feature type="signal peptide" evidence="4">
    <location>
        <begin position="1"/>
        <end position="23"/>
    </location>
</feature>
<dbReference type="InterPro" id="IPR002372">
    <property type="entry name" value="PQQ_rpt_dom"/>
</dbReference>
<evidence type="ECO:0000259" key="6">
    <source>
        <dbReference type="Pfam" id="PF13360"/>
    </source>
</evidence>
<dbReference type="PANTHER" id="PTHR32303:SF10">
    <property type="entry name" value="OUTER MEMBRANE PROTEIN ASSEMBLY FACTOR BAMB"/>
    <property type="match status" value="1"/>
</dbReference>
<accession>A0ABP8C102</accession>
<comment type="caution">
    <text evidence="7">The sequence shown here is derived from an EMBL/GenBank/DDBJ whole genome shotgun (WGS) entry which is preliminary data.</text>
</comment>
<feature type="domain" description="Pyrrolo-quinoline quinone repeat" evidence="5">
    <location>
        <begin position="37"/>
        <end position="297"/>
    </location>
</feature>
<evidence type="ECO:0000256" key="2">
    <source>
        <dbReference type="ARBA" id="ARBA00008156"/>
    </source>
</evidence>
<organism evidence="7 8">
    <name type="scientific">Actinomadura meridiana</name>
    <dbReference type="NCBI Taxonomy" id="559626"/>
    <lineage>
        <taxon>Bacteria</taxon>
        <taxon>Bacillati</taxon>
        <taxon>Actinomycetota</taxon>
        <taxon>Actinomycetes</taxon>
        <taxon>Streptosporangiales</taxon>
        <taxon>Thermomonosporaceae</taxon>
        <taxon>Actinomadura</taxon>
    </lineage>
</organism>
<keyword evidence="4" id="KW-0732">Signal</keyword>
<sequence length="527" mass="55791">MRPMRRAAALAAAACLLVSAAVASGPAASGQAPADDWPTWTKDLVGSRYAAGETQITPENVNGLKLKWAWRYPSQTGAPHSQPAVIGDTVYFGGSDGKYRAADAKTGKLKWEFDLSSVGSGFTQVRDGASVSDGKVFFGDTRGYLYAVDQASGKLAWAEQIEPFPSATLTSSPIVYEGRVYVGVSSGENMQGQNYPCCKFRGHVDARDIKTGKLDWRYYTVPEPQQDGTWPNGVPRYGPSGAGVWSSPVIDPTTKTLYVGTGQNYSGSGGHYDSVLALNAATGEERWTRKMTDVDTWRRLCTSKSPEDQKFCPNLGDGTALDYDLGATPNVFTAGGRRLVGVGQKLGVYHVLDAATGEIVWQRQFSKPMPGGGLSGIQWGTSYDGKNLYIATYMGNPGTLYAVDPATGHVNWETANPADGCTTGGAAKYPNVCRLGHPPAVTTSPGIVWEGSLDGKFRAYSSETGKVLWAFDTITDIPAVNGGTGQGSALAGGGGAVVANGMVYVLTGDTFVNYPNTKGQVMLAFGH</sequence>
<dbReference type="Pfam" id="PF01011">
    <property type="entry name" value="PQQ"/>
    <property type="match status" value="1"/>
</dbReference>
<proteinExistence type="inferred from homology"/>
<comment type="similarity">
    <text evidence="2">Belongs to the bacterial PQQ dehydrogenase family.</text>
</comment>
<evidence type="ECO:0000313" key="8">
    <source>
        <dbReference type="Proteomes" id="UP001501710"/>
    </source>
</evidence>
<dbReference type="Proteomes" id="UP001501710">
    <property type="component" value="Unassembled WGS sequence"/>
</dbReference>
<dbReference type="InterPro" id="IPR018391">
    <property type="entry name" value="PQQ_b-propeller_rpt"/>
</dbReference>
<reference evidence="8" key="1">
    <citation type="journal article" date="2019" name="Int. J. Syst. Evol. Microbiol.">
        <title>The Global Catalogue of Microorganisms (GCM) 10K type strain sequencing project: providing services to taxonomists for standard genome sequencing and annotation.</title>
        <authorList>
            <consortium name="The Broad Institute Genomics Platform"/>
            <consortium name="The Broad Institute Genome Sequencing Center for Infectious Disease"/>
            <person name="Wu L."/>
            <person name="Ma J."/>
        </authorList>
    </citation>
    <scope>NUCLEOTIDE SEQUENCE [LARGE SCALE GENOMIC DNA]</scope>
    <source>
        <strain evidence="8">JCM 17440</strain>
    </source>
</reference>
<evidence type="ECO:0000256" key="3">
    <source>
        <dbReference type="ARBA" id="ARBA00023002"/>
    </source>
</evidence>
<feature type="chain" id="PRO_5045313463" evidence="4">
    <location>
        <begin position="24"/>
        <end position="527"/>
    </location>
</feature>
<comment type="cofactor">
    <cofactor evidence="1">
        <name>pyrroloquinoline quinone</name>
        <dbReference type="ChEBI" id="CHEBI:58442"/>
    </cofactor>
</comment>
<dbReference type="PANTHER" id="PTHR32303">
    <property type="entry name" value="QUINOPROTEIN ALCOHOL DEHYDROGENASE (CYTOCHROME C)"/>
    <property type="match status" value="1"/>
</dbReference>